<accession>A0ABT8RK74</accession>
<reference evidence="1" key="1">
    <citation type="submission" date="2023-07" db="EMBL/GenBank/DDBJ databases">
        <title>The genome sequence of Rhodocytophaga aerolata KACC 12507.</title>
        <authorList>
            <person name="Zhang X."/>
        </authorList>
    </citation>
    <scope>NUCLEOTIDE SEQUENCE</scope>
    <source>
        <strain evidence="1">KACC 12507</strain>
    </source>
</reference>
<comment type="caution">
    <text evidence="1">The sequence shown here is derived from an EMBL/GenBank/DDBJ whole genome shotgun (WGS) entry which is preliminary data.</text>
</comment>
<dbReference type="Proteomes" id="UP001168528">
    <property type="component" value="Unassembled WGS sequence"/>
</dbReference>
<organism evidence="1 2">
    <name type="scientific">Rhodocytophaga aerolata</name>
    <dbReference type="NCBI Taxonomy" id="455078"/>
    <lineage>
        <taxon>Bacteria</taxon>
        <taxon>Pseudomonadati</taxon>
        <taxon>Bacteroidota</taxon>
        <taxon>Cytophagia</taxon>
        <taxon>Cytophagales</taxon>
        <taxon>Rhodocytophagaceae</taxon>
        <taxon>Rhodocytophaga</taxon>
    </lineage>
</organism>
<dbReference type="RefSeq" id="WP_302042247.1">
    <property type="nucleotide sequence ID" value="NZ_JAUKPO010000060.1"/>
</dbReference>
<keyword evidence="2" id="KW-1185">Reference proteome</keyword>
<proteinExistence type="predicted"/>
<sequence>MSPLLLSFCATYGIKDIATFDKLYEVEEMVLFLPANPTEVEKQALQELIGIKGLTYGFMDYVKSNNSFELIMQWKEKLDYC</sequence>
<name>A0ABT8RK74_9BACT</name>
<evidence type="ECO:0000313" key="2">
    <source>
        <dbReference type="Proteomes" id="UP001168528"/>
    </source>
</evidence>
<evidence type="ECO:0000313" key="1">
    <source>
        <dbReference type="EMBL" id="MDO1451450.1"/>
    </source>
</evidence>
<dbReference type="EMBL" id="JAUKPO010000060">
    <property type="protein sequence ID" value="MDO1451450.1"/>
    <property type="molecule type" value="Genomic_DNA"/>
</dbReference>
<gene>
    <name evidence="1" type="ORF">Q0590_34570</name>
</gene>
<protein>
    <submittedName>
        <fullName evidence="1">Uncharacterized protein</fullName>
    </submittedName>
</protein>